<evidence type="ECO:0000313" key="2">
    <source>
        <dbReference type="EMBL" id="MDT0428343.1"/>
    </source>
</evidence>
<comment type="caution">
    <text evidence="2">The sequence shown here is derived from an EMBL/GenBank/DDBJ whole genome shotgun (WGS) entry which is preliminary data.</text>
</comment>
<feature type="transmembrane region" description="Helical" evidence="1">
    <location>
        <begin position="399"/>
        <end position="421"/>
    </location>
</feature>
<dbReference type="Proteomes" id="UP001183777">
    <property type="component" value="Unassembled WGS sequence"/>
</dbReference>
<name>A0ABU2RJ53_9ACTN</name>
<feature type="transmembrane region" description="Helical" evidence="1">
    <location>
        <begin position="73"/>
        <end position="95"/>
    </location>
</feature>
<reference evidence="3" key="1">
    <citation type="submission" date="2023-07" db="EMBL/GenBank/DDBJ databases">
        <title>30 novel species of actinomycetes from the DSMZ collection.</title>
        <authorList>
            <person name="Nouioui I."/>
        </authorList>
    </citation>
    <scope>NUCLEOTIDE SEQUENCE [LARGE SCALE GENOMIC DNA]</scope>
    <source>
        <strain evidence="3">DSM 41770</strain>
    </source>
</reference>
<sequence>MSALDASAGPAVPAAGAQGLVPVFVRLKLSLLRNGLRQSSGRKAAYVSSLVVTLLLAAGQVAGLVLLRGHAQAQTLAVLLMGVMALGWAVMPLFFPSGDETLDPSRLVMLPLRPRPLIGALLVSSLVGIGPLFTVALAVGSVIAVAHGAVAVLIGVVAAPLSLLVCVALARWVTTANARLLTSRKGRDLAVLSGLVIAVGIQFVNFGTQRLSQAGGLSALEPAADVVGWLPAASALGAVGSASDGSYGVAAGRLAVSVLALGVLLWLWHRSLDRLMSQPDGSTVAAAGPSRRRSGTQRSGFFALFPEGRTGTVMERSLRYVARDPKTKAAWVTALAIGLIVPVLNAVQGVGSVYFACFAAGMLGMQMYNQFGQDTSAFWMVAMTVSSARDAYLELRARALALLLFILPYTVLVSVVTAAVLGDWAALPGVVGLSFALLGGMLATGALASALFPYSIPQDGAFKNVAPGQVGIAWISIFGGLLASALLSAPVIALTIWLHLAGHQGSLWVLLPVGAAYGTFIGWLGVRLAAPRTAERLPEILAAVSKG</sequence>
<keyword evidence="1" id="KW-0472">Membrane</keyword>
<feature type="transmembrane region" description="Helical" evidence="1">
    <location>
        <begin position="472"/>
        <end position="500"/>
    </location>
</feature>
<dbReference type="EMBL" id="JAVREX010000004">
    <property type="protein sequence ID" value="MDT0428343.1"/>
    <property type="molecule type" value="Genomic_DNA"/>
</dbReference>
<feature type="transmembrane region" description="Helical" evidence="1">
    <location>
        <begin position="250"/>
        <end position="268"/>
    </location>
</feature>
<protein>
    <submittedName>
        <fullName evidence="2">Transporter</fullName>
    </submittedName>
</protein>
<proteinExistence type="predicted"/>
<organism evidence="2 3">
    <name type="scientific">Streptomyces salyersiae</name>
    <dbReference type="NCBI Taxonomy" id="3075530"/>
    <lineage>
        <taxon>Bacteria</taxon>
        <taxon>Bacillati</taxon>
        <taxon>Actinomycetota</taxon>
        <taxon>Actinomycetes</taxon>
        <taxon>Kitasatosporales</taxon>
        <taxon>Streptomycetaceae</taxon>
        <taxon>Streptomyces</taxon>
    </lineage>
</organism>
<feature type="transmembrane region" description="Helical" evidence="1">
    <location>
        <begin position="189"/>
        <end position="208"/>
    </location>
</feature>
<feature type="transmembrane region" description="Helical" evidence="1">
    <location>
        <begin position="6"/>
        <end position="25"/>
    </location>
</feature>
<keyword evidence="3" id="KW-1185">Reference proteome</keyword>
<feature type="transmembrane region" description="Helical" evidence="1">
    <location>
        <begin position="116"/>
        <end position="139"/>
    </location>
</feature>
<feature type="transmembrane region" description="Helical" evidence="1">
    <location>
        <begin position="506"/>
        <end position="526"/>
    </location>
</feature>
<feature type="transmembrane region" description="Helical" evidence="1">
    <location>
        <begin position="329"/>
        <end position="347"/>
    </location>
</feature>
<feature type="transmembrane region" description="Helical" evidence="1">
    <location>
        <begin position="46"/>
        <end position="67"/>
    </location>
</feature>
<keyword evidence="1" id="KW-0812">Transmembrane</keyword>
<evidence type="ECO:0000256" key="1">
    <source>
        <dbReference type="SAM" id="Phobius"/>
    </source>
</evidence>
<dbReference type="RefSeq" id="WP_200693007.1">
    <property type="nucleotide sequence ID" value="NZ_JAVREX010000004.1"/>
</dbReference>
<evidence type="ECO:0000313" key="3">
    <source>
        <dbReference type="Proteomes" id="UP001183777"/>
    </source>
</evidence>
<feature type="transmembrane region" description="Helical" evidence="1">
    <location>
        <begin position="427"/>
        <end position="452"/>
    </location>
</feature>
<keyword evidence="1" id="KW-1133">Transmembrane helix</keyword>
<accession>A0ABU2RJ53</accession>
<gene>
    <name evidence="2" type="ORF">RM649_11890</name>
</gene>
<feature type="transmembrane region" description="Helical" evidence="1">
    <location>
        <begin position="145"/>
        <end position="169"/>
    </location>
</feature>